<keyword evidence="1" id="KW-0548">Nucleotidyltransferase</keyword>
<dbReference type="EC" id="2.7.7.-" evidence="1"/>
<organism evidence="1 2">
    <name type="scientific">Acidithiobacillus ferruginosus</name>
    <dbReference type="NCBI Taxonomy" id="3063951"/>
    <lineage>
        <taxon>Bacteria</taxon>
        <taxon>Pseudomonadati</taxon>
        <taxon>Pseudomonadota</taxon>
        <taxon>Acidithiobacillia</taxon>
        <taxon>Acidithiobacillales</taxon>
        <taxon>Acidithiobacillaceae</taxon>
        <taxon>Acidithiobacillus</taxon>
    </lineage>
</organism>
<evidence type="ECO:0000313" key="2">
    <source>
        <dbReference type="Proteomes" id="UP001196097"/>
    </source>
</evidence>
<proteinExistence type="predicted"/>
<accession>A0ACD5II38</accession>
<gene>
    <name evidence="1" type="ORF">HF292_000490</name>
</gene>
<reference evidence="1 2" key="1">
    <citation type="journal article" date="2021" name="ISME J.">
        <title>Genomic evolution of the class Acidithiobacillia: deep-branching Proteobacteria living in extreme acidic conditions.</title>
        <authorList>
            <person name="Moya-Beltran A."/>
            <person name="Beard S."/>
            <person name="Rojas-Villalobos C."/>
            <person name="Issotta F."/>
            <person name="Gallardo Y."/>
            <person name="Ulloa R."/>
            <person name="Giaveno A."/>
            <person name="Degli Esposti M."/>
            <person name="Johnson D.B."/>
            <person name="Quatrini R."/>
        </authorList>
    </citation>
    <scope>NUCLEOTIDE SEQUENCE [LARGE SCALE GENOMIC DNA]</scope>
    <source>
        <strain evidence="1 2">CF3</strain>
    </source>
</reference>
<name>A0ACD5II38_9PROT</name>
<dbReference type="Proteomes" id="UP001196097">
    <property type="component" value="Chromosome"/>
</dbReference>
<evidence type="ECO:0000313" key="1">
    <source>
        <dbReference type="EMBL" id="XRP73152.1"/>
    </source>
</evidence>
<protein>
    <submittedName>
        <fullName evidence="1">Nucleotidyltransferase domain-containing protein</fullName>
        <ecNumber evidence="1">2.7.7.-</ecNumber>
    </submittedName>
</protein>
<dbReference type="EMBL" id="CP130946">
    <property type="protein sequence ID" value="XRP73152.1"/>
    <property type="molecule type" value="Genomic_DNA"/>
</dbReference>
<keyword evidence="2" id="KW-1185">Reference proteome</keyword>
<keyword evidence="1" id="KW-0808">Transferase</keyword>
<sequence length="105" mass="11546">MGGLNPMRLSTEQIAQIRQSAAESFGPEARVWLFGSRVDESKRGGDIDLLVQTRALSADAALRRKIRMLGLLESRLGQRKIDLVIEQPGDARPIVRVAHETGLAL</sequence>